<dbReference type="SUPFAM" id="SSF89260">
    <property type="entry name" value="Collagen-binding domain"/>
    <property type="match status" value="1"/>
</dbReference>
<dbReference type="Gene3D" id="2.60.40.10">
    <property type="entry name" value="Immunoglobulins"/>
    <property type="match status" value="1"/>
</dbReference>
<dbReference type="SUPFAM" id="SSF103647">
    <property type="entry name" value="TSP type-3 repeat"/>
    <property type="match status" value="3"/>
</dbReference>
<dbReference type="GO" id="GO:0007155">
    <property type="term" value="P:cell adhesion"/>
    <property type="evidence" value="ECO:0007669"/>
    <property type="project" value="InterPro"/>
</dbReference>
<dbReference type="PANTHER" id="PTHR10199:SF119">
    <property type="entry name" value="RE20510P"/>
    <property type="match status" value="1"/>
</dbReference>
<dbReference type="InterPro" id="IPR059100">
    <property type="entry name" value="TSP3_bac"/>
</dbReference>
<dbReference type="InterPro" id="IPR028974">
    <property type="entry name" value="TSP_type-3_rpt"/>
</dbReference>
<evidence type="ECO:0000256" key="2">
    <source>
        <dbReference type="ARBA" id="ARBA00022525"/>
    </source>
</evidence>
<keyword evidence="7" id="KW-1185">Reference proteome</keyword>
<dbReference type="HOGENOM" id="CLU_244933_0_0_6"/>
<dbReference type="STRING" id="637905.SVI_3316"/>
<dbReference type="Gene3D" id="2.60.120.380">
    <property type="match status" value="1"/>
</dbReference>
<dbReference type="SUPFAM" id="SSF55486">
    <property type="entry name" value="Metalloproteases ('zincins'), catalytic domain"/>
    <property type="match status" value="1"/>
</dbReference>
<sequence length="1585" mass="170540">MMKYVGVDSCHVNTLLDIMKRFIPLTCVLFCSFVSPYGLSASLENAIYSLNSPLMIGGTSELNLAELAPAGVHLNIRSTKTLVRGAEVMLTLPNGESVTGIVKRTLAEEVELSGADKALKRFGAYAELVENKSSVDAMTVISFKENAGSLKIIESNKNIVAMELHDVSKGELYRADFDTYGRGEFIKQDLHQYLCAQYPEAENYSLEEIEVRLPEHIPSLVDLRQLESKPGASKTLYLNNWGGRLSGTNWNDSYNSGNDIDYTPYSHDSDTVNFSDLEKKIIWLTWREVAEDYAIFDINITTSQAVFDATPIGQRSQIIATTTRDFYPNRAGGVAYVGIFGNVSDYSNTGFNWVTSIDMGMAHAHESGHQMGLTHDGTSTRGYYSGHGQWGPIMGAPYGKNYVQWSRGDYADANQHQDDIAIITRVLGVLDDDAGDSIIAATPLPFPSKDHRGQIAPAGVVDDVDVYSFTLASARTVNIGVESYLLAESEFQGANLAFDVALTNSFGVIIASSASSDLFPLNTSTNKFEYIGPLGAGNYYLTIDGVSPDTHPATGFVEYGNGGQYVLNIEDPSAVFDTDGDGVADVVDNCPMVFNPNQVNTDGSFDGGDACDSDDDNDGYSDVVEQAEGSDSLDPLDKPNDLDNDYVPDSLDNDIDGDGVNNIQDAFPRDASENTDTDNDGIGNNTDLDDDNDGYSDSVEVTEGSNPLNPLDKPNDLDNDFIPDSSDSDIDGDGVNNARDAFPRDAGENTDTDNDGIGNNADPDDDNDGIVDERDSEPLNSSVGDELAPVFGRILPLTFEAMANKTALNLVAPEVTDNNLYPVSLSSDYEGPLGVGTHKILWTAKDHAGNLATKIQVVHIVDTRSPVIDDSGVELIDARGIKTDISTKISAYAIDVVDGQIPLSLDKLRLKSGKHRVAVSAKDSSGNLAQGYLNIHIQPQISLLSEEYLPAGSHYRLAVSLSGEAAVYPVIVGYRVSGAIDGPTTGEVRFDSGIEQYIDIKISSLARDGDQVLITLTHADNAVILNDKQVLTLAEHNFAPQVALVMQQAGEQTQIIDPSLGLVTVLALVSDKNPGDIHQINWQASDNAIEDLNLDSLGNSFEFDPKSMPQQVFSLGVSVADNNAWGALTTIAHQNLVIHKRTGTLSVGADSDNDGINDREEGYLDSDLDGIPDYLDDEADNTRLPIADNTAPLQTLANLSLSLGHVALSSCGFDCRYSAVTQGNIAKHGSEQGTGVENSLDPHFITVSSIVNYRITNLGSFSAHPAVVIPLEHGQSIPAKAIYRLYSSSDSWVNFRVNGKDTISSAKVDSEGNCPVALSGQYIAGLNVGDNCIQLTIEDGGINDLDYKLNGAIASVGKMVTEVINQLPVISLKSSYQVQEGADIILDASTTQDAENDRLSFHWQQLSGIKVSLSGTDDAKLTLSAPLVSRNQVILLKLTVNDGLDTVESEIRITIINPVLSLSIQTDKSSYSGGQLIFVSADILGFNDDKLSYQWLQTSGKALTIADSSAKSLTLTAPRVSSDETIMLKLTVTDGSNTLTESIQLLVHKTLATATSRESTTDDSGGSLSGWWLLTALLLVRRRLV</sequence>
<dbReference type="eggNOG" id="COG2931">
    <property type="taxonomic scope" value="Bacteria"/>
</dbReference>
<evidence type="ECO:0000256" key="3">
    <source>
        <dbReference type="ARBA" id="ARBA00022729"/>
    </source>
</evidence>
<dbReference type="EMBL" id="AP011177">
    <property type="protein sequence ID" value="BAJ03287.1"/>
    <property type="molecule type" value="Genomic_DNA"/>
</dbReference>
<dbReference type="Gene3D" id="2.60.40.3010">
    <property type="match status" value="1"/>
</dbReference>
<comment type="subcellular location">
    <subcellularLocation>
        <location evidence="1">Secreted</location>
    </subcellularLocation>
</comment>
<reference evidence="7" key="1">
    <citation type="journal article" date="2010" name="Mol. Biosyst.">
        <title>Complete genome sequence and comparative analysis of Shewanella violacea, a psychrophilic and piezophilic bacterium from deep sea floor sediments.</title>
        <authorList>
            <person name="Aono E."/>
            <person name="Baba T."/>
            <person name="Ara T."/>
            <person name="Nishi T."/>
            <person name="Nakamichi T."/>
            <person name="Inamoto E."/>
            <person name="Toyonaga H."/>
            <person name="Hasegawa M."/>
            <person name="Takai Y."/>
            <person name="Okumura Y."/>
            <person name="Baba M."/>
            <person name="Tomita M."/>
            <person name="Kato C."/>
            <person name="Oshima T."/>
            <person name="Nakasone K."/>
            <person name="Mori H."/>
        </authorList>
    </citation>
    <scope>NUCLEOTIDE SEQUENCE [LARGE SCALE GENOMIC DNA]</scope>
    <source>
        <strain evidence="7">JCM 10179 / CIP 106290 / LMG 19151 / DSS12</strain>
    </source>
</reference>
<dbReference type="Gene3D" id="4.10.1080.10">
    <property type="entry name" value="TSP type-3 repeat"/>
    <property type="match status" value="3"/>
</dbReference>
<proteinExistence type="predicted"/>
<keyword evidence="4" id="KW-0106">Calcium</keyword>
<name>D4ZB92_SHEVD</name>
<accession>D4ZB92</accession>
<feature type="compositionally biased region" description="Acidic residues" evidence="5">
    <location>
        <begin position="609"/>
        <end position="619"/>
    </location>
</feature>
<dbReference type="GO" id="GO:0005509">
    <property type="term" value="F:calcium ion binding"/>
    <property type="evidence" value="ECO:0007669"/>
    <property type="project" value="InterPro"/>
</dbReference>
<dbReference type="Proteomes" id="UP000002350">
    <property type="component" value="Chromosome"/>
</dbReference>
<gene>
    <name evidence="6" type="ordered locus">SVI_3316</name>
</gene>
<keyword evidence="3" id="KW-0732">Signal</keyword>
<evidence type="ECO:0000313" key="7">
    <source>
        <dbReference type="Proteomes" id="UP000002350"/>
    </source>
</evidence>
<protein>
    <submittedName>
        <fullName evidence="6">Uncharacterized protein</fullName>
    </submittedName>
</protein>
<dbReference type="InterPro" id="IPR003367">
    <property type="entry name" value="Thrombospondin_3-like_rpt"/>
</dbReference>
<feature type="region of interest" description="Disordered" evidence="5">
    <location>
        <begin position="598"/>
        <end position="784"/>
    </location>
</feature>
<feature type="compositionally biased region" description="Acidic residues" evidence="5">
    <location>
        <begin position="717"/>
        <end position="732"/>
    </location>
</feature>
<dbReference type="Pfam" id="PF02412">
    <property type="entry name" value="TSP_3"/>
    <property type="match status" value="1"/>
</dbReference>
<dbReference type="Pfam" id="PF18884">
    <property type="entry name" value="TSP3_bac"/>
    <property type="match status" value="3"/>
</dbReference>
<organism evidence="6 7">
    <name type="scientific">Shewanella violacea (strain JCM 10179 / CIP 106290 / LMG 19151 / DSS12)</name>
    <dbReference type="NCBI Taxonomy" id="637905"/>
    <lineage>
        <taxon>Bacteria</taxon>
        <taxon>Pseudomonadati</taxon>
        <taxon>Pseudomonadota</taxon>
        <taxon>Gammaproteobacteria</taxon>
        <taxon>Alteromonadales</taxon>
        <taxon>Shewanellaceae</taxon>
        <taxon>Shewanella</taxon>
    </lineage>
</organism>
<evidence type="ECO:0000256" key="4">
    <source>
        <dbReference type="ARBA" id="ARBA00022837"/>
    </source>
</evidence>
<dbReference type="GO" id="GO:0008237">
    <property type="term" value="F:metallopeptidase activity"/>
    <property type="evidence" value="ECO:0007669"/>
    <property type="project" value="InterPro"/>
</dbReference>
<dbReference type="InterPro" id="IPR024079">
    <property type="entry name" value="MetalloPept_cat_dom_sf"/>
</dbReference>
<dbReference type="InterPro" id="IPR013783">
    <property type="entry name" value="Ig-like_fold"/>
</dbReference>
<evidence type="ECO:0000256" key="1">
    <source>
        <dbReference type="ARBA" id="ARBA00004613"/>
    </source>
</evidence>
<evidence type="ECO:0000313" key="6">
    <source>
        <dbReference type="EMBL" id="BAJ03287.1"/>
    </source>
</evidence>
<keyword evidence="2" id="KW-0964">Secreted</keyword>
<dbReference type="Gene3D" id="3.40.390.10">
    <property type="entry name" value="Collagenase (Catalytic Domain)"/>
    <property type="match status" value="1"/>
</dbReference>
<evidence type="ECO:0000256" key="5">
    <source>
        <dbReference type="SAM" id="MobiDB-lite"/>
    </source>
</evidence>
<dbReference type="PANTHER" id="PTHR10199">
    <property type="entry name" value="THROMBOSPONDIN"/>
    <property type="match status" value="1"/>
</dbReference>
<feature type="compositionally biased region" description="Acidic residues" evidence="5">
    <location>
        <begin position="642"/>
        <end position="657"/>
    </location>
</feature>
<dbReference type="KEGG" id="svo:SVI_3316"/>